<dbReference type="InterPro" id="IPR039315">
    <property type="entry name" value="CheW"/>
</dbReference>
<dbReference type="Gene3D" id="2.40.50.180">
    <property type="entry name" value="CheA-289, Domain 4"/>
    <property type="match status" value="1"/>
</dbReference>
<dbReference type="GO" id="GO:0006935">
    <property type="term" value="P:chemotaxis"/>
    <property type="evidence" value="ECO:0007669"/>
    <property type="project" value="InterPro"/>
</dbReference>
<gene>
    <name evidence="2" type="primary">pilI</name>
    <name evidence="2" type="ORF">EZMO1_0389</name>
</gene>
<dbReference type="GO" id="GO:0005829">
    <property type="term" value="C:cytosol"/>
    <property type="evidence" value="ECO:0007669"/>
    <property type="project" value="TreeGrafter"/>
</dbReference>
<organism evidence="2 3">
    <name type="scientific">Endozoicomonas montiporae CL-33</name>
    <dbReference type="NCBI Taxonomy" id="570277"/>
    <lineage>
        <taxon>Bacteria</taxon>
        <taxon>Pseudomonadati</taxon>
        <taxon>Pseudomonadota</taxon>
        <taxon>Gammaproteobacteria</taxon>
        <taxon>Oceanospirillales</taxon>
        <taxon>Endozoicomonadaceae</taxon>
        <taxon>Endozoicomonas</taxon>
    </lineage>
</organism>
<feature type="domain" description="CheW-like" evidence="1">
    <location>
        <begin position="48"/>
        <end position="191"/>
    </location>
</feature>
<evidence type="ECO:0000313" key="2">
    <source>
        <dbReference type="EMBL" id="AMO54641.1"/>
    </source>
</evidence>
<dbReference type="KEGG" id="emp:EZMO1_0389"/>
<dbReference type="PANTHER" id="PTHR22617:SF43">
    <property type="entry name" value="PROTEIN PILI"/>
    <property type="match status" value="1"/>
</dbReference>
<dbReference type="SMART" id="SM00260">
    <property type="entry name" value="CheW"/>
    <property type="match status" value="1"/>
</dbReference>
<dbReference type="EMBL" id="CP013251">
    <property type="protein sequence ID" value="AMO54641.1"/>
    <property type="molecule type" value="Genomic_DNA"/>
</dbReference>
<dbReference type="SUPFAM" id="SSF50341">
    <property type="entry name" value="CheW-like"/>
    <property type="match status" value="1"/>
</dbReference>
<evidence type="ECO:0000259" key="1">
    <source>
        <dbReference type="PROSITE" id="PS50851"/>
    </source>
</evidence>
<dbReference type="GO" id="GO:0007165">
    <property type="term" value="P:signal transduction"/>
    <property type="evidence" value="ECO:0007669"/>
    <property type="project" value="InterPro"/>
</dbReference>
<dbReference type="InterPro" id="IPR002545">
    <property type="entry name" value="CheW-lke_dom"/>
</dbReference>
<dbReference type="Gene3D" id="2.30.30.40">
    <property type="entry name" value="SH3 Domains"/>
    <property type="match status" value="1"/>
</dbReference>
<protein>
    <submittedName>
        <fullName evidence="2">Twitching motility protein PilI</fullName>
    </submittedName>
</protein>
<evidence type="ECO:0000313" key="3">
    <source>
        <dbReference type="Proteomes" id="UP000071065"/>
    </source>
</evidence>
<dbReference type="OrthoDB" id="5298045at2"/>
<dbReference type="STRING" id="570277.EZMO1_0389"/>
<accession>A0A142B7B5</accession>
<reference evidence="2 3" key="1">
    <citation type="journal article" date="2016" name="Front. Microbiol.">
        <title>Genomic Insight into the Host-Endosymbiont Relationship of Endozoicomonas montiporae CL-33(T) with its Coral Host.</title>
        <authorList>
            <person name="Ding J.-Y."/>
            <person name="Shiu J.-H."/>
            <person name="Chen W.-M."/>
            <person name="Chiang Y.-R."/>
            <person name="Tang S.-L."/>
        </authorList>
    </citation>
    <scope>NUCLEOTIDE SEQUENCE [LARGE SCALE GENOMIC DNA]</scope>
    <source>
        <strain evidence="2 3">CL-33</strain>
    </source>
</reference>
<dbReference type="PANTHER" id="PTHR22617">
    <property type="entry name" value="CHEMOTAXIS SENSOR HISTIDINE KINASE-RELATED"/>
    <property type="match status" value="1"/>
</dbReference>
<dbReference type="PATRIC" id="fig|570277.3.peg.411"/>
<dbReference type="PROSITE" id="PS50851">
    <property type="entry name" value="CHEW"/>
    <property type="match status" value="1"/>
</dbReference>
<name>A0A142B7B5_9GAMM</name>
<dbReference type="Proteomes" id="UP000071065">
    <property type="component" value="Chromosome"/>
</dbReference>
<dbReference type="InterPro" id="IPR036061">
    <property type="entry name" value="CheW-like_dom_sf"/>
</dbReference>
<dbReference type="AlphaFoldDB" id="A0A142B7B5"/>
<proteinExistence type="predicted"/>
<dbReference type="Pfam" id="PF01584">
    <property type="entry name" value="CheW"/>
    <property type="match status" value="1"/>
</dbReference>
<sequence>MQIPTEEQAAAITHEATGLTPFELLQQMQTRTILHASEPPEYREQSAPWAGIGFTLNQHQYVVSISDITEILPVPAITPLPGTKSWAKGVSNVRGRLVPIIDLSEFLGLPAPSAQNTRRIMVIDQKPLVAGIIVDEVQGMMQFPSERFSEQASATSSDTTEAINYFIEGSYNLEKEYLVFSFDKLVRHSDFLMAANE</sequence>
<dbReference type="RefSeq" id="WP_051790684.1">
    <property type="nucleotide sequence ID" value="NZ_CP013251.1"/>
</dbReference>